<feature type="region of interest" description="Disordered" evidence="1">
    <location>
        <begin position="1"/>
        <end position="51"/>
    </location>
</feature>
<organism evidence="2 3">
    <name type="scientific">Glossina palpalis gambiensis</name>
    <dbReference type="NCBI Taxonomy" id="67801"/>
    <lineage>
        <taxon>Eukaryota</taxon>
        <taxon>Metazoa</taxon>
        <taxon>Ecdysozoa</taxon>
        <taxon>Arthropoda</taxon>
        <taxon>Hexapoda</taxon>
        <taxon>Insecta</taxon>
        <taxon>Pterygota</taxon>
        <taxon>Neoptera</taxon>
        <taxon>Endopterygota</taxon>
        <taxon>Diptera</taxon>
        <taxon>Brachycera</taxon>
        <taxon>Muscomorpha</taxon>
        <taxon>Hippoboscoidea</taxon>
        <taxon>Glossinidae</taxon>
        <taxon>Glossina</taxon>
    </lineage>
</organism>
<name>A0A1B0AW78_9MUSC</name>
<accession>A0A1B0AW78</accession>
<evidence type="ECO:0000313" key="3">
    <source>
        <dbReference type="Proteomes" id="UP000092460"/>
    </source>
</evidence>
<dbReference type="Proteomes" id="UP000092460">
    <property type="component" value="Unassembled WGS sequence"/>
</dbReference>
<feature type="compositionally biased region" description="Basic and acidic residues" evidence="1">
    <location>
        <begin position="9"/>
        <end position="18"/>
    </location>
</feature>
<evidence type="ECO:0000313" key="2">
    <source>
        <dbReference type="EnsemblMetazoa" id="GPPI010759-PA"/>
    </source>
</evidence>
<reference evidence="2" key="2">
    <citation type="submission" date="2020-05" db="UniProtKB">
        <authorList>
            <consortium name="EnsemblMetazoa"/>
        </authorList>
    </citation>
    <scope>IDENTIFICATION</scope>
    <source>
        <strain evidence="2">IAEA</strain>
    </source>
</reference>
<keyword evidence="3" id="KW-1185">Reference proteome</keyword>
<reference evidence="3" key="1">
    <citation type="submission" date="2015-01" db="EMBL/GenBank/DDBJ databases">
        <authorList>
            <person name="Aksoy S."/>
            <person name="Warren W."/>
            <person name="Wilson R.K."/>
        </authorList>
    </citation>
    <scope>NUCLEOTIDE SEQUENCE [LARGE SCALE GENOMIC DNA]</scope>
    <source>
        <strain evidence="3">IAEA</strain>
    </source>
</reference>
<proteinExistence type="predicted"/>
<dbReference type="EnsemblMetazoa" id="GPPI010759-RA">
    <property type="protein sequence ID" value="GPPI010759-PA"/>
    <property type="gene ID" value="GPPI010759"/>
</dbReference>
<protein>
    <submittedName>
        <fullName evidence="2">Uncharacterized protein</fullName>
    </submittedName>
</protein>
<evidence type="ECO:0000256" key="1">
    <source>
        <dbReference type="SAM" id="MobiDB-lite"/>
    </source>
</evidence>
<dbReference type="AlphaFoldDB" id="A0A1B0AW78"/>
<dbReference type="VEuPathDB" id="VectorBase:GPPI010759"/>
<sequence length="74" mass="7899">MITFTFRTLKGEKGERGAKGPPGDSIRGPPGPPGPKGEPGTSAPFFDFNSNPEAWGRRAYKRQLRPVVSPTSSA</sequence>
<dbReference type="EMBL" id="JXJN01004542">
    <property type="status" value="NOT_ANNOTATED_CDS"/>
    <property type="molecule type" value="Genomic_DNA"/>
</dbReference>